<dbReference type="SUPFAM" id="SSF50891">
    <property type="entry name" value="Cyclophilin-like"/>
    <property type="match status" value="1"/>
</dbReference>
<gene>
    <name evidence="2" type="ORF">SAMN02745857_03188</name>
</gene>
<evidence type="ECO:0000313" key="3">
    <source>
        <dbReference type="Proteomes" id="UP000192761"/>
    </source>
</evidence>
<evidence type="ECO:0000259" key="1">
    <source>
        <dbReference type="PROSITE" id="PS50072"/>
    </source>
</evidence>
<dbReference type="PROSITE" id="PS50072">
    <property type="entry name" value="CSA_PPIASE_2"/>
    <property type="match status" value="1"/>
</dbReference>
<reference evidence="2 3" key="1">
    <citation type="submission" date="2017-04" db="EMBL/GenBank/DDBJ databases">
        <authorList>
            <person name="Afonso C.L."/>
            <person name="Miller P.J."/>
            <person name="Scott M.A."/>
            <person name="Spackman E."/>
            <person name="Goraichik I."/>
            <person name="Dimitrov K.M."/>
            <person name="Suarez D.L."/>
            <person name="Swayne D.E."/>
        </authorList>
    </citation>
    <scope>NUCLEOTIDE SEQUENCE [LARGE SCALE GENOMIC DNA]</scope>
    <source>
        <strain evidence="2 3">DSM 23236</strain>
    </source>
</reference>
<dbReference type="GO" id="GO:0003755">
    <property type="term" value="F:peptidyl-prolyl cis-trans isomerase activity"/>
    <property type="evidence" value="ECO:0007669"/>
    <property type="project" value="InterPro"/>
</dbReference>
<dbReference type="EMBL" id="FWXD01000021">
    <property type="protein sequence ID" value="SMC28275.1"/>
    <property type="molecule type" value="Genomic_DNA"/>
</dbReference>
<dbReference type="InterPro" id="IPR002130">
    <property type="entry name" value="Cyclophilin-type_PPIase_dom"/>
</dbReference>
<keyword evidence="2" id="KW-0413">Isomerase</keyword>
<accession>A0A1W1XWN2</accession>
<organism evidence="2 3">
    <name type="scientific">Andreprevotia lacus DSM 23236</name>
    <dbReference type="NCBI Taxonomy" id="1121001"/>
    <lineage>
        <taxon>Bacteria</taxon>
        <taxon>Pseudomonadati</taxon>
        <taxon>Pseudomonadota</taxon>
        <taxon>Betaproteobacteria</taxon>
        <taxon>Neisseriales</taxon>
        <taxon>Chitinibacteraceae</taxon>
        <taxon>Andreprevotia</taxon>
    </lineage>
</organism>
<dbReference type="Proteomes" id="UP000192761">
    <property type="component" value="Unassembled WGS sequence"/>
</dbReference>
<dbReference type="STRING" id="1121001.SAMN02745857_03188"/>
<dbReference type="AlphaFoldDB" id="A0A1W1XWN2"/>
<evidence type="ECO:0000313" key="2">
    <source>
        <dbReference type="EMBL" id="SMC28275.1"/>
    </source>
</evidence>
<dbReference type="Pfam" id="PF00160">
    <property type="entry name" value="Pro_isomerase"/>
    <property type="match status" value="1"/>
</dbReference>
<dbReference type="InterPro" id="IPR029000">
    <property type="entry name" value="Cyclophilin-like_dom_sf"/>
</dbReference>
<sequence>MRLTPSPPAPDDGTIPLLPRHGIAMKPILTATLLALAFCSSGYAQTAKPPAIKVQCKTTKGDLDITIEPTWAPLGAARFAQMVDDGFFKDVPLFRCVNGFLCQFGTVPPSKDAKSYVPLADDPLQPARRSFKRGYISFAGSGPGSRTNHLFFTLGEKVDSLGTQPWEAPIGYVSGPSLDKVLGQFNTGYGDMPPWGHGPDPQKIAAADGAAYLQKNFPQLDYLRSCKRK</sequence>
<name>A0A1W1XWN2_9NEIS</name>
<feature type="domain" description="PPIase cyclophilin-type" evidence="1">
    <location>
        <begin position="61"/>
        <end position="188"/>
    </location>
</feature>
<proteinExistence type="predicted"/>
<protein>
    <submittedName>
        <fullName evidence="2">Cyclophilin type peptidyl-prolyl cis-trans isomerase/CLD</fullName>
    </submittedName>
</protein>
<keyword evidence="3" id="KW-1185">Reference proteome</keyword>
<dbReference type="Gene3D" id="2.40.100.10">
    <property type="entry name" value="Cyclophilin-like"/>
    <property type="match status" value="1"/>
</dbReference>